<dbReference type="SUPFAM" id="SSF55874">
    <property type="entry name" value="ATPase domain of HSP90 chaperone/DNA topoisomerase II/histidine kinase"/>
    <property type="match status" value="1"/>
</dbReference>
<keyword evidence="9" id="KW-0418">Kinase</keyword>
<feature type="non-terminal residue" evidence="17">
    <location>
        <position position="648"/>
    </location>
</feature>
<evidence type="ECO:0000259" key="16">
    <source>
        <dbReference type="PROSITE" id="PS50112"/>
    </source>
</evidence>
<keyword evidence="13" id="KW-0472">Membrane</keyword>
<protein>
    <recommendedName>
        <fullName evidence="3">histidine kinase</fullName>
        <ecNumber evidence="3">2.7.13.3</ecNumber>
    </recommendedName>
</protein>
<evidence type="ECO:0000256" key="12">
    <source>
        <dbReference type="ARBA" id="ARBA00023012"/>
    </source>
</evidence>
<keyword evidence="10" id="KW-0067">ATP-binding</keyword>
<dbReference type="NCBIfam" id="TIGR00229">
    <property type="entry name" value="sensory_box"/>
    <property type="match status" value="3"/>
</dbReference>
<dbReference type="FunFam" id="3.30.565.10:FF:000023">
    <property type="entry name" value="PAS domain-containing sensor histidine kinase"/>
    <property type="match status" value="1"/>
</dbReference>
<dbReference type="InterPro" id="IPR005467">
    <property type="entry name" value="His_kinase_dom"/>
</dbReference>
<dbReference type="InterPro" id="IPR035965">
    <property type="entry name" value="PAS-like_dom_sf"/>
</dbReference>
<evidence type="ECO:0000256" key="1">
    <source>
        <dbReference type="ARBA" id="ARBA00000085"/>
    </source>
</evidence>
<dbReference type="InterPro" id="IPR013767">
    <property type="entry name" value="PAS_fold"/>
</dbReference>
<keyword evidence="5" id="KW-0597">Phosphoprotein</keyword>
<dbReference type="PROSITE" id="PS50109">
    <property type="entry name" value="HIS_KIN"/>
    <property type="match status" value="1"/>
</dbReference>
<dbReference type="GO" id="GO:0000155">
    <property type="term" value="F:phosphorelay sensor kinase activity"/>
    <property type="evidence" value="ECO:0007669"/>
    <property type="project" value="InterPro"/>
</dbReference>
<evidence type="ECO:0000256" key="6">
    <source>
        <dbReference type="ARBA" id="ARBA00022679"/>
    </source>
</evidence>
<dbReference type="PROSITE" id="PS50112">
    <property type="entry name" value="PAS"/>
    <property type="match status" value="2"/>
</dbReference>
<dbReference type="GO" id="GO:0006355">
    <property type="term" value="P:regulation of DNA-templated transcription"/>
    <property type="evidence" value="ECO:0007669"/>
    <property type="project" value="InterPro"/>
</dbReference>
<dbReference type="InterPro" id="IPR036097">
    <property type="entry name" value="HisK_dim/P_sf"/>
</dbReference>
<evidence type="ECO:0000256" key="11">
    <source>
        <dbReference type="ARBA" id="ARBA00022989"/>
    </source>
</evidence>
<evidence type="ECO:0000256" key="9">
    <source>
        <dbReference type="ARBA" id="ARBA00022777"/>
    </source>
</evidence>
<dbReference type="FunFam" id="1.10.287.130:FF:000004">
    <property type="entry name" value="Ethylene receptor 1"/>
    <property type="match status" value="1"/>
</dbReference>
<dbReference type="PANTHER" id="PTHR43711:SF31">
    <property type="entry name" value="HISTIDINE KINASE"/>
    <property type="match status" value="1"/>
</dbReference>
<sequence length="648" mass="73949">MNFEVLVLKTFYNLSTFVAFLDKNGKVVFINRSPLKLLGYKKEEIIGRLFWECGWFDKQRQVVKENFYKALNGQRVEWEAWVKGKGDKNIVPVLTTLFPIKEEDKVIGVGAEGREIGALKSTEERYRLLFEQNTDAILLVNEKTKIVIANNAFYKLVNEEEVKGNSILKYIAEEDRRKFFSYFKKRQTIPFRCTFRLLTSSKESKEIDCKIVLLPDKKTSLAVLRDMTPLVEAETLFHALAENAPIGVFFIEENGLSYVNPELARIFETIPENLIGKNPLKFIAPASKKVVKRKIKDKLSGHIMSDHYEFQGLTAKGRVITCEARSQTIAYKGKWAIVGSVIDVTERKKQEEELIKAKEEALSANRAKTAFLANMSHEMRTPLNAILGFTELLAETQLTPQQREYVETILNSVKHLSDLIGQVLDISQIEAGIFKLEKKPCSLKRLIEEVSSIIRQRALAKGLKFRFSFRKGLPEQILTDPLRLRQALLNLLHNALKYTEKGYISLTVTSQDKKLVFTVKDTGCGISKEVLPHIFERFLRFEKKEGGLGLGLSITKEVIEKLGGEIKVKSELGKGTIFKVILPIEEVKKEEVILPIDALIVEPNVDTAEVISSYLYKRGLRTQILKWDKQSFKTINKFAPSFILLDFI</sequence>
<keyword evidence="7" id="KW-0812">Transmembrane</keyword>
<dbReference type="SMART" id="SM00387">
    <property type="entry name" value="HATPase_c"/>
    <property type="match status" value="1"/>
</dbReference>
<keyword evidence="14" id="KW-0175">Coiled coil</keyword>
<evidence type="ECO:0000259" key="15">
    <source>
        <dbReference type="PROSITE" id="PS50109"/>
    </source>
</evidence>
<evidence type="ECO:0000256" key="2">
    <source>
        <dbReference type="ARBA" id="ARBA00004236"/>
    </source>
</evidence>
<keyword evidence="6" id="KW-0808">Transferase</keyword>
<dbReference type="Gene3D" id="1.10.287.130">
    <property type="match status" value="1"/>
</dbReference>
<dbReference type="Pfam" id="PF00989">
    <property type="entry name" value="PAS"/>
    <property type="match status" value="1"/>
</dbReference>
<dbReference type="CDD" id="cd00130">
    <property type="entry name" value="PAS"/>
    <property type="match status" value="3"/>
</dbReference>
<evidence type="ECO:0000256" key="13">
    <source>
        <dbReference type="ARBA" id="ARBA00023136"/>
    </source>
</evidence>
<organism evidence="17">
    <name type="scientific">Desulfofervidus auxilii</name>
    <dbReference type="NCBI Taxonomy" id="1621989"/>
    <lineage>
        <taxon>Bacteria</taxon>
        <taxon>Pseudomonadati</taxon>
        <taxon>Thermodesulfobacteriota</taxon>
        <taxon>Candidatus Desulfofervidia</taxon>
        <taxon>Candidatus Desulfofervidales</taxon>
        <taxon>Candidatus Desulfofervidaceae</taxon>
        <taxon>Candidatus Desulfofervidus</taxon>
    </lineage>
</organism>
<dbReference type="GO" id="GO:0005886">
    <property type="term" value="C:plasma membrane"/>
    <property type="evidence" value="ECO:0007669"/>
    <property type="project" value="UniProtKB-SubCell"/>
</dbReference>
<keyword evidence="11" id="KW-1133">Transmembrane helix</keyword>
<keyword evidence="8" id="KW-0547">Nucleotide-binding</keyword>
<name>A0A7V0IAJ4_DESA2</name>
<dbReference type="Pfam" id="PF02518">
    <property type="entry name" value="HATPase_c"/>
    <property type="match status" value="1"/>
</dbReference>
<gene>
    <name evidence="17" type="ORF">ENF30_02420</name>
</gene>
<dbReference type="PANTHER" id="PTHR43711">
    <property type="entry name" value="TWO-COMPONENT HISTIDINE KINASE"/>
    <property type="match status" value="1"/>
</dbReference>
<dbReference type="SUPFAM" id="SSF55785">
    <property type="entry name" value="PYP-like sensor domain (PAS domain)"/>
    <property type="match status" value="3"/>
</dbReference>
<comment type="subcellular location">
    <subcellularLocation>
        <location evidence="2">Cell membrane</location>
    </subcellularLocation>
</comment>
<comment type="caution">
    <text evidence="17">The sequence shown here is derived from an EMBL/GenBank/DDBJ whole genome shotgun (WGS) entry which is preliminary data.</text>
</comment>
<dbReference type="SMART" id="SM00388">
    <property type="entry name" value="HisKA"/>
    <property type="match status" value="1"/>
</dbReference>
<feature type="domain" description="PAS" evidence="16">
    <location>
        <begin position="13"/>
        <end position="48"/>
    </location>
</feature>
<comment type="catalytic activity">
    <reaction evidence="1">
        <text>ATP + protein L-histidine = ADP + protein N-phospho-L-histidine.</text>
        <dbReference type="EC" id="2.7.13.3"/>
    </reaction>
</comment>
<dbReference type="InterPro" id="IPR036890">
    <property type="entry name" value="HATPase_C_sf"/>
</dbReference>
<evidence type="ECO:0000256" key="3">
    <source>
        <dbReference type="ARBA" id="ARBA00012438"/>
    </source>
</evidence>
<evidence type="ECO:0000256" key="10">
    <source>
        <dbReference type="ARBA" id="ARBA00022840"/>
    </source>
</evidence>
<dbReference type="CDD" id="cd00082">
    <property type="entry name" value="HisKA"/>
    <property type="match status" value="1"/>
</dbReference>
<proteinExistence type="predicted"/>
<reference evidence="17" key="1">
    <citation type="journal article" date="2020" name="mSystems">
        <title>Genome- and Community-Level Interaction Insights into Carbon Utilization and Element Cycling Functions of Hydrothermarchaeota in Hydrothermal Sediment.</title>
        <authorList>
            <person name="Zhou Z."/>
            <person name="Liu Y."/>
            <person name="Xu W."/>
            <person name="Pan J."/>
            <person name="Luo Z.H."/>
            <person name="Li M."/>
        </authorList>
    </citation>
    <scope>NUCLEOTIDE SEQUENCE [LARGE SCALE GENOMIC DNA]</scope>
    <source>
        <strain evidence="17">HyVt-113</strain>
    </source>
</reference>
<feature type="coiled-coil region" evidence="14">
    <location>
        <begin position="341"/>
        <end position="368"/>
    </location>
</feature>
<evidence type="ECO:0000256" key="8">
    <source>
        <dbReference type="ARBA" id="ARBA00022741"/>
    </source>
</evidence>
<evidence type="ECO:0000256" key="7">
    <source>
        <dbReference type="ARBA" id="ARBA00022692"/>
    </source>
</evidence>
<dbReference type="Pfam" id="PF00512">
    <property type="entry name" value="HisKA"/>
    <property type="match status" value="1"/>
</dbReference>
<dbReference type="SUPFAM" id="SSF47384">
    <property type="entry name" value="Homodimeric domain of signal transducing histidine kinase"/>
    <property type="match status" value="1"/>
</dbReference>
<dbReference type="Pfam" id="PF13426">
    <property type="entry name" value="PAS_9"/>
    <property type="match status" value="2"/>
</dbReference>
<dbReference type="InterPro" id="IPR003661">
    <property type="entry name" value="HisK_dim/P_dom"/>
</dbReference>
<dbReference type="EC" id="2.7.13.3" evidence="3"/>
<dbReference type="SMART" id="SM00091">
    <property type="entry name" value="PAS"/>
    <property type="match status" value="3"/>
</dbReference>
<feature type="domain" description="Histidine kinase" evidence="15">
    <location>
        <begin position="374"/>
        <end position="586"/>
    </location>
</feature>
<dbReference type="AlphaFoldDB" id="A0A7V0IAJ4"/>
<keyword evidence="4" id="KW-1003">Cell membrane</keyword>
<dbReference type="Gene3D" id="3.30.450.20">
    <property type="entry name" value="PAS domain"/>
    <property type="match status" value="3"/>
</dbReference>
<dbReference type="GO" id="GO:0005524">
    <property type="term" value="F:ATP binding"/>
    <property type="evidence" value="ECO:0007669"/>
    <property type="project" value="UniProtKB-KW"/>
</dbReference>
<evidence type="ECO:0000313" key="17">
    <source>
        <dbReference type="EMBL" id="HDD35636.1"/>
    </source>
</evidence>
<dbReference type="InterPro" id="IPR050736">
    <property type="entry name" value="Sensor_HK_Regulatory"/>
</dbReference>
<dbReference type="Proteomes" id="UP000885706">
    <property type="component" value="Unassembled WGS sequence"/>
</dbReference>
<dbReference type="InterPro" id="IPR004358">
    <property type="entry name" value="Sig_transdc_His_kin-like_C"/>
</dbReference>
<dbReference type="InterPro" id="IPR000014">
    <property type="entry name" value="PAS"/>
</dbReference>
<dbReference type="InterPro" id="IPR003594">
    <property type="entry name" value="HATPase_dom"/>
</dbReference>
<evidence type="ECO:0000256" key="5">
    <source>
        <dbReference type="ARBA" id="ARBA00022553"/>
    </source>
</evidence>
<evidence type="ECO:0000256" key="14">
    <source>
        <dbReference type="SAM" id="Coils"/>
    </source>
</evidence>
<evidence type="ECO:0000256" key="4">
    <source>
        <dbReference type="ARBA" id="ARBA00022475"/>
    </source>
</evidence>
<accession>A0A7V0IAJ4</accession>
<dbReference type="PRINTS" id="PR00344">
    <property type="entry name" value="BCTRLSENSOR"/>
</dbReference>
<feature type="domain" description="PAS" evidence="16">
    <location>
        <begin position="233"/>
        <end position="302"/>
    </location>
</feature>
<dbReference type="EMBL" id="DQWQ01000105">
    <property type="protein sequence ID" value="HDD35636.1"/>
    <property type="molecule type" value="Genomic_DNA"/>
</dbReference>
<keyword evidence="12" id="KW-0902">Two-component regulatory system</keyword>
<dbReference type="Gene3D" id="3.30.565.10">
    <property type="entry name" value="Histidine kinase-like ATPase, C-terminal domain"/>
    <property type="match status" value="1"/>
</dbReference>